<dbReference type="PANTHER" id="PTHR30349:SF64">
    <property type="entry name" value="PROPHAGE INTEGRASE INTD-RELATED"/>
    <property type="match status" value="1"/>
</dbReference>
<protein>
    <submittedName>
        <fullName evidence="8">Site-specific integrase</fullName>
    </submittedName>
</protein>
<keyword evidence="9" id="KW-1185">Reference proteome</keyword>
<organism evidence="8 9">
    <name type="scientific">Sinomonas cellulolyticus</name>
    <dbReference type="NCBI Taxonomy" id="2801916"/>
    <lineage>
        <taxon>Bacteria</taxon>
        <taxon>Bacillati</taxon>
        <taxon>Actinomycetota</taxon>
        <taxon>Actinomycetes</taxon>
        <taxon>Micrococcales</taxon>
        <taxon>Micrococcaceae</taxon>
        <taxon>Sinomonas</taxon>
    </lineage>
</organism>
<evidence type="ECO:0000256" key="2">
    <source>
        <dbReference type="ARBA" id="ARBA00022908"/>
    </source>
</evidence>
<dbReference type="PROSITE" id="PS51898">
    <property type="entry name" value="TYR_RECOMBINASE"/>
    <property type="match status" value="1"/>
</dbReference>
<comment type="similarity">
    <text evidence="1">Belongs to the 'phage' integrase family.</text>
</comment>
<feature type="domain" description="Tyr recombinase" evidence="6">
    <location>
        <begin position="120"/>
        <end position="412"/>
    </location>
</feature>
<dbReference type="InterPro" id="IPR050090">
    <property type="entry name" value="Tyrosine_recombinase_XerCD"/>
</dbReference>
<comment type="caution">
    <text evidence="8">The sequence shown here is derived from an EMBL/GenBank/DDBJ whole genome shotgun (WGS) entry which is preliminary data.</text>
</comment>
<name>A0ABS1K669_9MICC</name>
<dbReference type="InterPro" id="IPR013762">
    <property type="entry name" value="Integrase-like_cat_sf"/>
</dbReference>
<dbReference type="InterPro" id="IPR010998">
    <property type="entry name" value="Integrase_recombinase_N"/>
</dbReference>
<evidence type="ECO:0000259" key="7">
    <source>
        <dbReference type="PROSITE" id="PS51900"/>
    </source>
</evidence>
<dbReference type="EMBL" id="JAERRC010000041">
    <property type="protein sequence ID" value="MBL0707004.1"/>
    <property type="molecule type" value="Genomic_DNA"/>
</dbReference>
<dbReference type="RefSeq" id="WP_201896962.1">
    <property type="nucleotide sequence ID" value="NZ_BNCM01000018.1"/>
</dbReference>
<sequence>MVRSSFARLEQETKRNYTTDYCVFFDFLWRRDKHWDQATADDLWDFEDWRTRSLSNPYRVGGARWNRGLAALGRLYSWAASQGYVRESPIETREAVGRRGQIVEVPAARAKDAKSSDVHWLTPRLFRRWVDVGLRGFSSDGSPDPGWRGRMDDRNSAFADLLFSSGLRLTEAASLLALEVPQSAPSERRYHPGRLAPAVTKSKRARTFYVATRVVGEIEAYCESSRAAVVRRAQRQGRYDALAQMRLVTSVSGHRVKVLRWRDRDGVIGETALSRAGVEERATLFIEGPEGPEPLWLWLNQSGLPFRPPSWEGVFRSATERCAEILTGAAAEPPFCTPHMCRHSFALYMLVALHHVMDVRLGLTPQERRDFRLLYGDPWRMVQDLLGHADVETTRAIYLAPVSDLQLSSLISSPATGVADAGNWAVEDISWILSRLASETGRIQDLREDEVLQ</sequence>
<dbReference type="Gene3D" id="1.10.443.10">
    <property type="entry name" value="Intergrase catalytic core"/>
    <property type="match status" value="1"/>
</dbReference>
<dbReference type="Proteomes" id="UP000639051">
    <property type="component" value="Unassembled WGS sequence"/>
</dbReference>
<evidence type="ECO:0000313" key="9">
    <source>
        <dbReference type="Proteomes" id="UP000639051"/>
    </source>
</evidence>
<evidence type="ECO:0000256" key="5">
    <source>
        <dbReference type="PROSITE-ProRule" id="PRU01248"/>
    </source>
</evidence>
<dbReference type="Gene3D" id="1.10.150.130">
    <property type="match status" value="1"/>
</dbReference>
<dbReference type="PROSITE" id="PS51900">
    <property type="entry name" value="CB"/>
    <property type="match status" value="1"/>
</dbReference>
<proteinExistence type="inferred from homology"/>
<gene>
    <name evidence="8" type="ORF">JJE72_16035</name>
</gene>
<evidence type="ECO:0000256" key="1">
    <source>
        <dbReference type="ARBA" id="ARBA00008857"/>
    </source>
</evidence>
<feature type="domain" description="Core-binding (CB)" evidence="7">
    <location>
        <begin position="1"/>
        <end position="80"/>
    </location>
</feature>
<dbReference type="SUPFAM" id="SSF56349">
    <property type="entry name" value="DNA breaking-rejoining enzymes"/>
    <property type="match status" value="2"/>
</dbReference>
<keyword evidence="3 5" id="KW-0238">DNA-binding</keyword>
<dbReference type="Pfam" id="PF02899">
    <property type="entry name" value="Phage_int_SAM_1"/>
    <property type="match status" value="1"/>
</dbReference>
<keyword evidence="4" id="KW-0233">DNA recombination</keyword>
<dbReference type="InterPro" id="IPR044068">
    <property type="entry name" value="CB"/>
</dbReference>
<keyword evidence="2" id="KW-0229">DNA integration</keyword>
<evidence type="ECO:0000259" key="6">
    <source>
        <dbReference type="PROSITE" id="PS51898"/>
    </source>
</evidence>
<dbReference type="InterPro" id="IPR004107">
    <property type="entry name" value="Integrase_SAM-like_N"/>
</dbReference>
<dbReference type="InterPro" id="IPR011010">
    <property type="entry name" value="DNA_brk_join_enz"/>
</dbReference>
<evidence type="ECO:0000313" key="8">
    <source>
        <dbReference type="EMBL" id="MBL0707004.1"/>
    </source>
</evidence>
<accession>A0ABS1K669</accession>
<evidence type="ECO:0000256" key="3">
    <source>
        <dbReference type="ARBA" id="ARBA00023125"/>
    </source>
</evidence>
<dbReference type="InterPro" id="IPR002104">
    <property type="entry name" value="Integrase_catalytic"/>
</dbReference>
<dbReference type="PANTHER" id="PTHR30349">
    <property type="entry name" value="PHAGE INTEGRASE-RELATED"/>
    <property type="match status" value="1"/>
</dbReference>
<reference evidence="8 9" key="1">
    <citation type="submission" date="2021-01" db="EMBL/GenBank/DDBJ databases">
        <title>Genome public.</title>
        <authorList>
            <person name="Liu C."/>
            <person name="Sun Q."/>
        </authorList>
    </citation>
    <scope>NUCLEOTIDE SEQUENCE [LARGE SCALE GENOMIC DNA]</scope>
    <source>
        <strain evidence="8 9">JC656</strain>
    </source>
</reference>
<evidence type="ECO:0000256" key="4">
    <source>
        <dbReference type="ARBA" id="ARBA00023172"/>
    </source>
</evidence>